<keyword evidence="2" id="KW-1185">Reference proteome</keyword>
<dbReference type="Proteomes" id="UP000828251">
    <property type="component" value="Unassembled WGS sequence"/>
</dbReference>
<name>A0A9D3U8L2_9ROSI</name>
<organism evidence="1 2">
    <name type="scientific">Gossypium stocksii</name>
    <dbReference type="NCBI Taxonomy" id="47602"/>
    <lineage>
        <taxon>Eukaryota</taxon>
        <taxon>Viridiplantae</taxon>
        <taxon>Streptophyta</taxon>
        <taxon>Embryophyta</taxon>
        <taxon>Tracheophyta</taxon>
        <taxon>Spermatophyta</taxon>
        <taxon>Magnoliopsida</taxon>
        <taxon>eudicotyledons</taxon>
        <taxon>Gunneridae</taxon>
        <taxon>Pentapetalae</taxon>
        <taxon>rosids</taxon>
        <taxon>malvids</taxon>
        <taxon>Malvales</taxon>
        <taxon>Malvaceae</taxon>
        <taxon>Malvoideae</taxon>
        <taxon>Gossypium</taxon>
    </lineage>
</organism>
<dbReference type="AlphaFoldDB" id="A0A9D3U8L2"/>
<protein>
    <submittedName>
        <fullName evidence="1">Uncharacterized protein</fullName>
    </submittedName>
</protein>
<evidence type="ECO:0000313" key="2">
    <source>
        <dbReference type="Proteomes" id="UP000828251"/>
    </source>
</evidence>
<dbReference type="OrthoDB" id="1435547at2759"/>
<accession>A0A9D3U8L2</accession>
<proteinExistence type="predicted"/>
<sequence length="101" mass="11886">MVLENLYQEICRATILDKAKINYATFSNRGYGIDYHFYALKWNFLMNSHSSYGGTTLRDIAVGPTQRILLPSQELDDLYKRDLRGRLEEDCPTFHKKYIKM</sequence>
<gene>
    <name evidence="1" type="ORF">J1N35_044210</name>
</gene>
<reference evidence="1 2" key="1">
    <citation type="journal article" date="2021" name="Plant Biotechnol. J.">
        <title>Multi-omics assisted identification of the key and species-specific regulatory components of drought-tolerant mechanisms in Gossypium stocksii.</title>
        <authorList>
            <person name="Yu D."/>
            <person name="Ke L."/>
            <person name="Zhang D."/>
            <person name="Wu Y."/>
            <person name="Sun Y."/>
            <person name="Mei J."/>
            <person name="Sun J."/>
            <person name="Sun Y."/>
        </authorList>
    </citation>
    <scope>NUCLEOTIDE SEQUENCE [LARGE SCALE GENOMIC DNA]</scope>
    <source>
        <strain evidence="2">cv. E1</strain>
        <tissue evidence="1">Leaf</tissue>
    </source>
</reference>
<evidence type="ECO:0000313" key="1">
    <source>
        <dbReference type="EMBL" id="KAH1032036.1"/>
    </source>
</evidence>
<dbReference type="EMBL" id="JAIQCV010000013">
    <property type="protein sequence ID" value="KAH1032036.1"/>
    <property type="molecule type" value="Genomic_DNA"/>
</dbReference>
<comment type="caution">
    <text evidence="1">The sequence shown here is derived from an EMBL/GenBank/DDBJ whole genome shotgun (WGS) entry which is preliminary data.</text>
</comment>